<dbReference type="InterPro" id="IPR000816">
    <property type="entry name" value="Peptidase_C15"/>
</dbReference>
<feature type="region of interest" description="Disordered" evidence="9">
    <location>
        <begin position="1"/>
        <end position="45"/>
    </location>
</feature>
<dbReference type="EMBL" id="CP158568">
    <property type="protein sequence ID" value="XBY43015.1"/>
    <property type="molecule type" value="Genomic_DNA"/>
</dbReference>
<evidence type="ECO:0000256" key="3">
    <source>
        <dbReference type="ARBA" id="ARBA00022490"/>
    </source>
</evidence>
<reference evidence="10" key="1">
    <citation type="submission" date="2024-06" db="EMBL/GenBank/DDBJ databases">
        <title>Methylostella associata gen. nov., sp. nov., a novel Ancalomicrobiaceae-affiliated facultatively methylotrophic bacteria that feed on methanotrophs of the genus Methylococcus.</title>
        <authorList>
            <person name="Saltykova V."/>
            <person name="Danilova O.V."/>
            <person name="Oshkin I.Y."/>
            <person name="Belova S.E."/>
            <person name="Pimenov N.V."/>
            <person name="Dedysh S.N."/>
        </authorList>
    </citation>
    <scope>NUCLEOTIDE SEQUENCE</scope>
    <source>
        <strain evidence="10">S20</strain>
    </source>
</reference>
<comment type="similarity">
    <text evidence="1">Belongs to the peptidase C15 family.</text>
</comment>
<dbReference type="InterPro" id="IPR016125">
    <property type="entry name" value="Peptidase_C15-like"/>
</dbReference>
<feature type="region of interest" description="Disordered" evidence="9">
    <location>
        <begin position="196"/>
        <end position="215"/>
    </location>
</feature>
<dbReference type="InterPro" id="IPR036440">
    <property type="entry name" value="Peptidase_C15-like_sf"/>
</dbReference>
<dbReference type="PANTHER" id="PTHR23402">
    <property type="entry name" value="PROTEASE FAMILY C15 PYROGLUTAMYL-PEPTIDASE I-RELATED"/>
    <property type="match status" value="1"/>
</dbReference>
<dbReference type="RefSeq" id="WP_407048117.1">
    <property type="nucleotide sequence ID" value="NZ_CP158568.1"/>
</dbReference>
<keyword evidence="5" id="KW-0378">Hydrolase</keyword>
<proteinExistence type="inferred from homology"/>
<evidence type="ECO:0000256" key="2">
    <source>
        <dbReference type="ARBA" id="ARBA00019191"/>
    </source>
</evidence>
<evidence type="ECO:0000256" key="6">
    <source>
        <dbReference type="ARBA" id="ARBA00022807"/>
    </source>
</evidence>
<feature type="compositionally biased region" description="Basic and acidic residues" evidence="9">
    <location>
        <begin position="198"/>
        <end position="212"/>
    </location>
</feature>
<gene>
    <name evidence="10" type="ORF">ABS361_12960</name>
</gene>
<name>A0AAU7X5Z9_9HYPH</name>
<evidence type="ECO:0000256" key="7">
    <source>
        <dbReference type="ARBA" id="ARBA00030836"/>
    </source>
</evidence>
<evidence type="ECO:0000256" key="8">
    <source>
        <dbReference type="ARBA" id="ARBA00031559"/>
    </source>
</evidence>
<accession>A0AAU7X5Z9</accession>
<protein>
    <recommendedName>
        <fullName evidence="2">Pyrrolidone-carboxylate peptidase</fullName>
    </recommendedName>
    <alternativeName>
        <fullName evidence="7">5-oxoprolyl-peptidase</fullName>
    </alternativeName>
    <alternativeName>
        <fullName evidence="8">Pyroglutamyl-peptidase I</fullName>
    </alternativeName>
</protein>
<dbReference type="GO" id="GO:0006508">
    <property type="term" value="P:proteolysis"/>
    <property type="evidence" value="ECO:0007669"/>
    <property type="project" value="UniProtKB-KW"/>
</dbReference>
<keyword evidence="3" id="KW-0963">Cytoplasm</keyword>
<keyword evidence="4" id="KW-0645">Protease</keyword>
<dbReference type="AlphaFoldDB" id="A0AAU7X5Z9"/>
<evidence type="ECO:0000256" key="1">
    <source>
        <dbReference type="ARBA" id="ARBA00006641"/>
    </source>
</evidence>
<dbReference type="PANTHER" id="PTHR23402:SF1">
    <property type="entry name" value="PYROGLUTAMYL-PEPTIDASE I"/>
    <property type="match status" value="1"/>
</dbReference>
<evidence type="ECO:0000256" key="9">
    <source>
        <dbReference type="SAM" id="MobiDB-lite"/>
    </source>
</evidence>
<sequence>MTARSRHRSRSTRSPGPSGSDGHGRAGPPPQAAPDRLRPFPGAPVNPTGRIVRAIVSLRSGDRLGLDVVPHVFATTWAALNGIEALIDQVAPDVCLHLGLAGRAREIRVETSAKNFAAPYFADAEGRSPAVGAIDGEGPPRRPATLPIDTIRDRIAALGLPTRLSTDAGRYLCNATLYRSAAHCAKRGIPAGFLHLPNTRDGRAPRPLRPDRAPQPVFTHADLTRAVEATLGVIAARLG</sequence>
<dbReference type="KEGG" id="mflg:ABS361_12960"/>
<dbReference type="PRINTS" id="PR00706">
    <property type="entry name" value="PYROGLUPTASE"/>
</dbReference>
<dbReference type="Pfam" id="PF01470">
    <property type="entry name" value="Peptidase_C15"/>
    <property type="match status" value="1"/>
</dbReference>
<dbReference type="PIRSF" id="PIRSF015592">
    <property type="entry name" value="Prld-crbxl_pptds"/>
    <property type="match status" value="1"/>
</dbReference>
<evidence type="ECO:0000256" key="5">
    <source>
        <dbReference type="ARBA" id="ARBA00022801"/>
    </source>
</evidence>
<dbReference type="SUPFAM" id="SSF53182">
    <property type="entry name" value="Pyrrolidone carboxyl peptidase (pyroglutamate aminopeptidase)"/>
    <property type="match status" value="1"/>
</dbReference>
<keyword evidence="6" id="KW-0788">Thiol protease</keyword>
<evidence type="ECO:0000256" key="4">
    <source>
        <dbReference type="ARBA" id="ARBA00022670"/>
    </source>
</evidence>
<evidence type="ECO:0000313" key="10">
    <source>
        <dbReference type="EMBL" id="XBY43015.1"/>
    </source>
</evidence>
<dbReference type="GO" id="GO:0005829">
    <property type="term" value="C:cytosol"/>
    <property type="evidence" value="ECO:0007669"/>
    <property type="project" value="InterPro"/>
</dbReference>
<feature type="compositionally biased region" description="Basic residues" evidence="9">
    <location>
        <begin position="1"/>
        <end position="11"/>
    </location>
</feature>
<dbReference type="GO" id="GO:0016920">
    <property type="term" value="F:pyroglutamyl-peptidase activity"/>
    <property type="evidence" value="ECO:0007669"/>
    <property type="project" value="InterPro"/>
</dbReference>
<organism evidence="10">
    <name type="scientific">Methyloraptor flagellatus</name>
    <dbReference type="NCBI Taxonomy" id="3162530"/>
    <lineage>
        <taxon>Bacteria</taxon>
        <taxon>Pseudomonadati</taxon>
        <taxon>Pseudomonadota</taxon>
        <taxon>Alphaproteobacteria</taxon>
        <taxon>Hyphomicrobiales</taxon>
        <taxon>Ancalomicrobiaceae</taxon>
        <taxon>Methyloraptor</taxon>
    </lineage>
</organism>
<dbReference type="Gene3D" id="3.40.630.20">
    <property type="entry name" value="Peptidase C15, pyroglutamyl peptidase I-like"/>
    <property type="match status" value="1"/>
</dbReference>